<dbReference type="KEGG" id="dvi:6636127"/>
<evidence type="ECO:0000256" key="7">
    <source>
        <dbReference type="ARBA" id="ARBA00029998"/>
    </source>
</evidence>
<comment type="function">
    <text evidence="5">Acts as a Ras effector and participates in MAPK pathway activation. Probably acts as a regulatory subunit of protein phosphatase that specifically dephosphorylates Raf kinase and stimulate Raf activity at specialized signaling complexes upon Ras activation.</text>
</comment>
<dbReference type="PANTHER" id="PTHR45752">
    <property type="entry name" value="LEUCINE-RICH REPEAT-CONTAINING"/>
    <property type="match status" value="1"/>
</dbReference>
<sequence>MELYTSDSSDTDSREQKTIDFGRMNLDVGTLEDHLSSPHKGLLKTSGDIETLLLNHNRLVLLPRMLQQFSNLKVLDLSSNALTQLPEAICQLPLVTLIAKNNLLTNSSLPKSLLSKQLANGHGAAVGTSTLKELNLSGNQLLHFPEQVTELRQLKYLYLGGNKISTISKDIWKMQSLHVLSLGGNLVNEVPEAVGSLSQLQALVLCDNLIENLPMSIARLKNLKSLLLHKNRLKHLPKDIVALKNLTELSLRDNPLVVRFVQDMALKPPTLLELAGRIVKASGQRPGPGDLPRTLAEYLNSANCCVNPNCKGVFFDNRVEHIKFVDFCGKYRVPLLQYLCSSKCIEPEEPSRASSSNASNASSGFMMRKVLLG</sequence>
<dbReference type="AlphaFoldDB" id="B4MES5"/>
<dbReference type="eggNOG" id="KOG0619">
    <property type="taxonomic scope" value="Eukaryota"/>
</dbReference>
<dbReference type="PhylomeDB" id="B4MES5"/>
<dbReference type="FunCoup" id="B4MES5">
    <property type="interactions" value="136"/>
</dbReference>
<name>B4MES5_DROVI</name>
<keyword evidence="2" id="KW-0677">Repeat</keyword>
<proteinExistence type="inferred from homology"/>
<evidence type="ECO:0000256" key="5">
    <source>
        <dbReference type="ARBA" id="ARBA00025612"/>
    </source>
</evidence>
<evidence type="ECO:0000256" key="8">
    <source>
        <dbReference type="ARBA" id="ARBA00032455"/>
    </source>
</evidence>
<dbReference type="InterPro" id="IPR032675">
    <property type="entry name" value="LRR_dom_sf"/>
</dbReference>
<dbReference type="PANTHER" id="PTHR45752:SF13">
    <property type="entry name" value="LEUCINE-RICH REPEAT-CONTAINING PROTEIN 58"/>
    <property type="match status" value="1"/>
</dbReference>
<evidence type="ECO:0000256" key="4">
    <source>
        <dbReference type="ARBA" id="ARBA00023904"/>
    </source>
</evidence>
<evidence type="ECO:0000256" key="6">
    <source>
        <dbReference type="ARBA" id="ARBA00029588"/>
    </source>
</evidence>
<dbReference type="InParanoid" id="B4MES5"/>
<dbReference type="InterPro" id="IPR050715">
    <property type="entry name" value="LRR-SigEffector_domain"/>
</dbReference>
<accession>B4MES5</accession>
<reference evidence="9 10" key="1">
    <citation type="journal article" date="2007" name="Nature">
        <title>Evolution of genes and genomes on the Drosophila phylogeny.</title>
        <authorList>
            <consortium name="Drosophila 12 Genomes Consortium"/>
            <person name="Clark A.G."/>
            <person name="Eisen M.B."/>
            <person name="Smith D.R."/>
            <person name="Bergman C.M."/>
            <person name="Oliver B."/>
            <person name="Markow T.A."/>
            <person name="Kaufman T.C."/>
            <person name="Kellis M."/>
            <person name="Gelbart W."/>
            <person name="Iyer V.N."/>
            <person name="Pollard D.A."/>
            <person name="Sackton T.B."/>
            <person name="Larracuente A.M."/>
            <person name="Singh N.D."/>
            <person name="Abad J.P."/>
            <person name="Abt D.N."/>
            <person name="Adryan B."/>
            <person name="Aguade M."/>
            <person name="Akashi H."/>
            <person name="Anderson W.W."/>
            <person name="Aquadro C.F."/>
            <person name="Ardell D.H."/>
            <person name="Arguello R."/>
            <person name="Artieri C.G."/>
            <person name="Barbash D.A."/>
            <person name="Barker D."/>
            <person name="Barsanti P."/>
            <person name="Batterham P."/>
            <person name="Batzoglou S."/>
            <person name="Begun D."/>
            <person name="Bhutkar A."/>
            <person name="Blanco E."/>
            <person name="Bosak S.A."/>
            <person name="Bradley R.K."/>
            <person name="Brand A.D."/>
            <person name="Brent M.R."/>
            <person name="Brooks A.N."/>
            <person name="Brown R.H."/>
            <person name="Butlin R.K."/>
            <person name="Caggese C."/>
            <person name="Calvi B.R."/>
            <person name="Bernardo de Carvalho A."/>
            <person name="Caspi A."/>
            <person name="Castrezana S."/>
            <person name="Celniker S.E."/>
            <person name="Chang J.L."/>
            <person name="Chapple C."/>
            <person name="Chatterji S."/>
            <person name="Chinwalla A."/>
            <person name="Civetta A."/>
            <person name="Clifton S.W."/>
            <person name="Comeron J.M."/>
            <person name="Costello J.C."/>
            <person name="Coyne J.A."/>
            <person name="Daub J."/>
            <person name="David R.G."/>
            <person name="Delcher A.L."/>
            <person name="Delehaunty K."/>
            <person name="Do C.B."/>
            <person name="Ebling H."/>
            <person name="Edwards K."/>
            <person name="Eickbush T."/>
            <person name="Evans J.D."/>
            <person name="Filipski A."/>
            <person name="Findeiss S."/>
            <person name="Freyhult E."/>
            <person name="Fulton L."/>
            <person name="Fulton R."/>
            <person name="Garcia A.C."/>
            <person name="Gardiner A."/>
            <person name="Garfield D.A."/>
            <person name="Garvin B.E."/>
            <person name="Gibson G."/>
            <person name="Gilbert D."/>
            <person name="Gnerre S."/>
            <person name="Godfrey J."/>
            <person name="Good R."/>
            <person name="Gotea V."/>
            <person name="Gravely B."/>
            <person name="Greenberg A.J."/>
            <person name="Griffiths-Jones S."/>
            <person name="Gross S."/>
            <person name="Guigo R."/>
            <person name="Gustafson E.A."/>
            <person name="Haerty W."/>
            <person name="Hahn M.W."/>
            <person name="Halligan D.L."/>
            <person name="Halpern A.L."/>
            <person name="Halter G.M."/>
            <person name="Han M.V."/>
            <person name="Heger A."/>
            <person name="Hillier L."/>
            <person name="Hinrichs A.S."/>
            <person name="Holmes I."/>
            <person name="Hoskins R.A."/>
            <person name="Hubisz M.J."/>
            <person name="Hultmark D."/>
            <person name="Huntley M.A."/>
            <person name="Jaffe D.B."/>
            <person name="Jagadeeshan S."/>
            <person name="Jeck W.R."/>
            <person name="Johnson J."/>
            <person name="Jones C.D."/>
            <person name="Jordan W.C."/>
            <person name="Karpen G.H."/>
            <person name="Kataoka E."/>
            <person name="Keightley P.D."/>
            <person name="Kheradpour P."/>
            <person name="Kirkness E.F."/>
            <person name="Koerich L.B."/>
            <person name="Kristiansen K."/>
            <person name="Kudrna D."/>
            <person name="Kulathinal R.J."/>
            <person name="Kumar S."/>
            <person name="Kwok R."/>
            <person name="Lander E."/>
            <person name="Langley C.H."/>
            <person name="Lapoint R."/>
            <person name="Lazzaro B.P."/>
            <person name="Lee S.J."/>
            <person name="Levesque L."/>
            <person name="Li R."/>
            <person name="Lin C.F."/>
            <person name="Lin M.F."/>
            <person name="Lindblad-Toh K."/>
            <person name="Llopart A."/>
            <person name="Long M."/>
            <person name="Low L."/>
            <person name="Lozovsky E."/>
            <person name="Lu J."/>
            <person name="Luo M."/>
            <person name="Machado C.A."/>
            <person name="Makalowski W."/>
            <person name="Marzo M."/>
            <person name="Matsuda M."/>
            <person name="Matzkin L."/>
            <person name="McAllister B."/>
            <person name="McBride C.S."/>
            <person name="McKernan B."/>
            <person name="McKernan K."/>
            <person name="Mendez-Lago M."/>
            <person name="Minx P."/>
            <person name="Mollenhauer M.U."/>
            <person name="Montooth K."/>
            <person name="Mount S.M."/>
            <person name="Mu X."/>
            <person name="Myers E."/>
            <person name="Negre B."/>
            <person name="Newfeld S."/>
            <person name="Nielsen R."/>
            <person name="Noor M.A."/>
            <person name="O'Grady P."/>
            <person name="Pachter L."/>
            <person name="Papaceit M."/>
            <person name="Parisi M.J."/>
            <person name="Parisi M."/>
            <person name="Parts L."/>
            <person name="Pedersen J.S."/>
            <person name="Pesole G."/>
            <person name="Phillippy A.M."/>
            <person name="Ponting C.P."/>
            <person name="Pop M."/>
            <person name="Porcelli D."/>
            <person name="Powell J.R."/>
            <person name="Prohaska S."/>
            <person name="Pruitt K."/>
            <person name="Puig M."/>
            <person name="Quesneville H."/>
            <person name="Ram K.R."/>
            <person name="Rand D."/>
            <person name="Rasmussen M.D."/>
            <person name="Reed L.K."/>
            <person name="Reenan R."/>
            <person name="Reily A."/>
            <person name="Remington K.A."/>
            <person name="Rieger T.T."/>
            <person name="Ritchie M.G."/>
            <person name="Robin C."/>
            <person name="Rogers Y.H."/>
            <person name="Rohde C."/>
            <person name="Rozas J."/>
            <person name="Rubenfield M.J."/>
            <person name="Ruiz A."/>
            <person name="Russo S."/>
            <person name="Salzberg S.L."/>
            <person name="Sanchez-Gracia A."/>
            <person name="Saranga D.J."/>
            <person name="Sato H."/>
            <person name="Schaeffer S.W."/>
            <person name="Schatz M.C."/>
            <person name="Schlenke T."/>
            <person name="Schwartz R."/>
            <person name="Segarra C."/>
            <person name="Singh R.S."/>
            <person name="Sirot L."/>
            <person name="Sirota M."/>
            <person name="Sisneros N.B."/>
            <person name="Smith C.D."/>
            <person name="Smith T.F."/>
            <person name="Spieth J."/>
            <person name="Stage D.E."/>
            <person name="Stark A."/>
            <person name="Stephan W."/>
            <person name="Strausberg R.L."/>
            <person name="Strempel S."/>
            <person name="Sturgill D."/>
            <person name="Sutton G."/>
            <person name="Sutton G.G."/>
            <person name="Tao W."/>
            <person name="Teichmann S."/>
            <person name="Tobari Y.N."/>
            <person name="Tomimura Y."/>
            <person name="Tsolas J.M."/>
            <person name="Valente V.L."/>
            <person name="Venter E."/>
            <person name="Venter J.C."/>
            <person name="Vicario S."/>
            <person name="Vieira F.G."/>
            <person name="Vilella A.J."/>
            <person name="Villasante A."/>
            <person name="Walenz B."/>
            <person name="Wang J."/>
            <person name="Wasserman M."/>
            <person name="Watts T."/>
            <person name="Wilson D."/>
            <person name="Wilson R.K."/>
            <person name="Wing R.A."/>
            <person name="Wolfner M.F."/>
            <person name="Wong A."/>
            <person name="Wong G.K."/>
            <person name="Wu C.I."/>
            <person name="Wu G."/>
            <person name="Yamamoto D."/>
            <person name="Yang H.P."/>
            <person name="Yang S.P."/>
            <person name="Yorke J.A."/>
            <person name="Yoshida K."/>
            <person name="Zdobnov E."/>
            <person name="Zhang P."/>
            <person name="Zhang Y."/>
            <person name="Zimin A.V."/>
            <person name="Baldwin J."/>
            <person name="Abdouelleil A."/>
            <person name="Abdulkadir J."/>
            <person name="Abebe A."/>
            <person name="Abera B."/>
            <person name="Abreu J."/>
            <person name="Acer S.C."/>
            <person name="Aftuck L."/>
            <person name="Alexander A."/>
            <person name="An P."/>
            <person name="Anderson E."/>
            <person name="Anderson S."/>
            <person name="Arachi H."/>
            <person name="Azer M."/>
            <person name="Bachantsang P."/>
            <person name="Barry A."/>
            <person name="Bayul T."/>
            <person name="Berlin A."/>
            <person name="Bessette D."/>
            <person name="Bloom T."/>
            <person name="Blye J."/>
            <person name="Boguslavskiy L."/>
            <person name="Bonnet C."/>
            <person name="Boukhgalter B."/>
            <person name="Bourzgui I."/>
            <person name="Brown A."/>
            <person name="Cahill P."/>
            <person name="Channer S."/>
            <person name="Cheshatsang Y."/>
            <person name="Chuda L."/>
            <person name="Citroen M."/>
            <person name="Collymore A."/>
            <person name="Cooke P."/>
            <person name="Costello M."/>
            <person name="D'Aco K."/>
            <person name="Daza R."/>
            <person name="De Haan G."/>
            <person name="DeGray S."/>
            <person name="DeMaso C."/>
            <person name="Dhargay N."/>
            <person name="Dooley K."/>
            <person name="Dooley E."/>
            <person name="Doricent M."/>
            <person name="Dorje P."/>
            <person name="Dorjee K."/>
            <person name="Dupes A."/>
            <person name="Elong R."/>
            <person name="Falk J."/>
            <person name="Farina A."/>
            <person name="Faro S."/>
            <person name="Ferguson D."/>
            <person name="Fisher S."/>
            <person name="Foley C.D."/>
            <person name="Franke A."/>
            <person name="Friedrich D."/>
            <person name="Gadbois L."/>
            <person name="Gearin G."/>
            <person name="Gearin C.R."/>
            <person name="Giannoukos G."/>
            <person name="Goode T."/>
            <person name="Graham J."/>
            <person name="Grandbois E."/>
            <person name="Grewal S."/>
            <person name="Gyaltsen K."/>
            <person name="Hafez N."/>
            <person name="Hagos B."/>
            <person name="Hall J."/>
            <person name="Henson C."/>
            <person name="Hollinger A."/>
            <person name="Honan T."/>
            <person name="Huard M.D."/>
            <person name="Hughes L."/>
            <person name="Hurhula B."/>
            <person name="Husby M.E."/>
            <person name="Kamat A."/>
            <person name="Kanga B."/>
            <person name="Kashin S."/>
            <person name="Khazanovich D."/>
            <person name="Kisner P."/>
            <person name="Lance K."/>
            <person name="Lara M."/>
            <person name="Lee W."/>
            <person name="Lennon N."/>
            <person name="Letendre F."/>
            <person name="LeVine R."/>
            <person name="Lipovsky A."/>
            <person name="Liu X."/>
            <person name="Liu J."/>
            <person name="Liu S."/>
            <person name="Lokyitsang T."/>
            <person name="Lokyitsang Y."/>
            <person name="Lubonja R."/>
            <person name="Lui A."/>
            <person name="MacDonald P."/>
            <person name="Magnisalis V."/>
            <person name="Maru K."/>
            <person name="Matthews C."/>
            <person name="McCusker W."/>
            <person name="McDonough S."/>
            <person name="Mehta T."/>
            <person name="Meldrim J."/>
            <person name="Meneus L."/>
            <person name="Mihai O."/>
            <person name="Mihalev A."/>
            <person name="Mihova T."/>
            <person name="Mittelman R."/>
            <person name="Mlenga V."/>
            <person name="Montmayeur A."/>
            <person name="Mulrain L."/>
            <person name="Navidi A."/>
            <person name="Naylor J."/>
            <person name="Negash T."/>
            <person name="Nguyen T."/>
            <person name="Nguyen N."/>
            <person name="Nicol R."/>
            <person name="Norbu C."/>
            <person name="Norbu N."/>
            <person name="Novod N."/>
            <person name="O'Neill B."/>
            <person name="Osman S."/>
            <person name="Markiewicz E."/>
            <person name="Oyono O.L."/>
            <person name="Patti C."/>
            <person name="Phunkhang P."/>
            <person name="Pierre F."/>
            <person name="Priest M."/>
            <person name="Raghuraman S."/>
            <person name="Rege F."/>
            <person name="Reyes R."/>
            <person name="Rise C."/>
            <person name="Rogov P."/>
            <person name="Ross K."/>
            <person name="Ryan E."/>
            <person name="Settipalli S."/>
            <person name="Shea T."/>
            <person name="Sherpa N."/>
            <person name="Shi L."/>
            <person name="Shih D."/>
            <person name="Sparrow T."/>
            <person name="Spaulding J."/>
            <person name="Stalker J."/>
            <person name="Stange-Thomann N."/>
            <person name="Stavropoulos S."/>
            <person name="Stone C."/>
            <person name="Strader C."/>
            <person name="Tesfaye S."/>
            <person name="Thomson T."/>
            <person name="Thoulutsang Y."/>
            <person name="Thoulutsang D."/>
            <person name="Topham K."/>
            <person name="Topping I."/>
            <person name="Tsamla T."/>
            <person name="Vassiliev H."/>
            <person name="Vo A."/>
            <person name="Wangchuk T."/>
            <person name="Wangdi T."/>
            <person name="Weiand M."/>
            <person name="Wilkinson J."/>
            <person name="Wilson A."/>
            <person name="Yadav S."/>
            <person name="Young G."/>
            <person name="Yu Q."/>
            <person name="Zembek L."/>
            <person name="Zhong D."/>
            <person name="Zimmer A."/>
            <person name="Zwirko Z."/>
            <person name="Jaffe D.B."/>
            <person name="Alvarez P."/>
            <person name="Brockman W."/>
            <person name="Butler J."/>
            <person name="Chin C."/>
            <person name="Gnerre S."/>
            <person name="Grabherr M."/>
            <person name="Kleber M."/>
            <person name="Mauceli E."/>
            <person name="MacCallum I."/>
        </authorList>
    </citation>
    <scope>NUCLEOTIDE SEQUENCE [LARGE SCALE GENOMIC DNA]</scope>
    <source>
        <strain evidence="10">Tucson 15010-1051.87</strain>
    </source>
</reference>
<dbReference type="Proteomes" id="UP000008792">
    <property type="component" value="Unassembled WGS sequence"/>
</dbReference>
<dbReference type="OrthoDB" id="1053178at2759"/>
<dbReference type="Gene3D" id="3.80.10.10">
    <property type="entry name" value="Ribonuclease Inhibitor"/>
    <property type="match status" value="2"/>
</dbReference>
<keyword evidence="1" id="KW-0433">Leucine-rich repeat</keyword>
<evidence type="ECO:0000256" key="1">
    <source>
        <dbReference type="ARBA" id="ARBA00022614"/>
    </source>
</evidence>
<dbReference type="InterPro" id="IPR003591">
    <property type="entry name" value="Leu-rich_rpt_typical-subtyp"/>
</dbReference>
<dbReference type="Pfam" id="PF00560">
    <property type="entry name" value="LRR_1"/>
    <property type="match status" value="1"/>
</dbReference>
<protein>
    <recommendedName>
        <fullName evidence="4">Leucine-rich repeat protein soc-2 homolog</fullName>
    </recommendedName>
    <alternativeName>
        <fullName evidence="8">Protein soc-2 homolog</fullName>
    </alternativeName>
    <alternativeName>
        <fullName evidence="6 7">protein Sur-8 homolog</fullName>
    </alternativeName>
</protein>
<organism evidence="9 10">
    <name type="scientific">Drosophila virilis</name>
    <name type="common">Fruit fly</name>
    <dbReference type="NCBI Taxonomy" id="7244"/>
    <lineage>
        <taxon>Eukaryota</taxon>
        <taxon>Metazoa</taxon>
        <taxon>Ecdysozoa</taxon>
        <taxon>Arthropoda</taxon>
        <taxon>Hexapoda</taxon>
        <taxon>Insecta</taxon>
        <taxon>Pterygota</taxon>
        <taxon>Neoptera</taxon>
        <taxon>Endopterygota</taxon>
        <taxon>Diptera</taxon>
        <taxon>Brachycera</taxon>
        <taxon>Muscomorpha</taxon>
        <taxon>Ephydroidea</taxon>
        <taxon>Drosophilidae</taxon>
        <taxon>Drosophila</taxon>
    </lineage>
</organism>
<dbReference type="HOGENOM" id="CLU_000288_18_2_1"/>
<keyword evidence="10" id="KW-1185">Reference proteome</keyword>
<dbReference type="EMBL" id="CH940664">
    <property type="protein sequence ID" value="EDW63050.1"/>
    <property type="molecule type" value="Genomic_DNA"/>
</dbReference>
<dbReference type="STRING" id="7244.B4MES5"/>
<evidence type="ECO:0000313" key="9">
    <source>
        <dbReference type="EMBL" id="EDW63050.1"/>
    </source>
</evidence>
<gene>
    <name evidence="9" type="primary">Dvir\GJ14718</name>
    <name evidence="9" type="ORF">Dvir_GJ14718</name>
</gene>
<dbReference type="SUPFAM" id="SSF52058">
    <property type="entry name" value="L domain-like"/>
    <property type="match status" value="1"/>
</dbReference>
<dbReference type="OMA" id="GLSQWFP"/>
<dbReference type="PROSITE" id="PS51450">
    <property type="entry name" value="LRR"/>
    <property type="match status" value="2"/>
</dbReference>
<evidence type="ECO:0000256" key="2">
    <source>
        <dbReference type="ARBA" id="ARBA00022737"/>
    </source>
</evidence>
<dbReference type="Pfam" id="PF13855">
    <property type="entry name" value="LRR_8"/>
    <property type="match status" value="2"/>
</dbReference>
<dbReference type="InterPro" id="IPR001611">
    <property type="entry name" value="Leu-rich_rpt"/>
</dbReference>
<evidence type="ECO:0000256" key="3">
    <source>
        <dbReference type="ARBA" id="ARBA00023786"/>
    </source>
</evidence>
<comment type="similarity">
    <text evidence="3">Belongs to the SHOC2 family.</text>
</comment>
<dbReference type="SMART" id="SM00369">
    <property type="entry name" value="LRR_TYP"/>
    <property type="match status" value="4"/>
</dbReference>
<evidence type="ECO:0000313" key="10">
    <source>
        <dbReference type="Proteomes" id="UP000008792"/>
    </source>
</evidence>